<protein>
    <submittedName>
        <fullName evidence="2">Uncharacterized protein</fullName>
    </submittedName>
</protein>
<dbReference type="EMBL" id="LATX01002189">
    <property type="protein sequence ID" value="KTB33177.1"/>
    <property type="molecule type" value="Genomic_DNA"/>
</dbReference>
<feature type="region of interest" description="Disordered" evidence="1">
    <location>
        <begin position="1"/>
        <end position="36"/>
    </location>
</feature>
<feature type="region of interest" description="Disordered" evidence="1">
    <location>
        <begin position="71"/>
        <end position="113"/>
    </location>
</feature>
<reference evidence="2 3" key="1">
    <citation type="submission" date="2015-12" db="EMBL/GenBank/DDBJ databases">
        <title>Draft genome sequence of Moniliophthora roreri, the causal agent of frosty pod rot of cacao.</title>
        <authorList>
            <person name="Aime M.C."/>
            <person name="Diaz-Valderrama J.R."/>
            <person name="Kijpornyongpan T."/>
            <person name="Phillips-Mora W."/>
        </authorList>
    </citation>
    <scope>NUCLEOTIDE SEQUENCE [LARGE SCALE GENOMIC DNA]</scope>
    <source>
        <strain evidence="2 3">MCA 2952</strain>
    </source>
</reference>
<comment type="caution">
    <text evidence="2">The sequence shown here is derived from an EMBL/GenBank/DDBJ whole genome shotgun (WGS) entry which is preliminary data.</text>
</comment>
<accession>A0A0W0FA62</accession>
<gene>
    <name evidence="2" type="ORF">WG66_14251</name>
</gene>
<evidence type="ECO:0000256" key="1">
    <source>
        <dbReference type="SAM" id="MobiDB-lite"/>
    </source>
</evidence>
<organism evidence="2 3">
    <name type="scientific">Moniliophthora roreri</name>
    <name type="common">Frosty pod rot fungus</name>
    <name type="synonym">Monilia roreri</name>
    <dbReference type="NCBI Taxonomy" id="221103"/>
    <lineage>
        <taxon>Eukaryota</taxon>
        <taxon>Fungi</taxon>
        <taxon>Dikarya</taxon>
        <taxon>Basidiomycota</taxon>
        <taxon>Agaricomycotina</taxon>
        <taxon>Agaricomycetes</taxon>
        <taxon>Agaricomycetidae</taxon>
        <taxon>Agaricales</taxon>
        <taxon>Marasmiineae</taxon>
        <taxon>Marasmiaceae</taxon>
        <taxon>Moniliophthora</taxon>
    </lineage>
</organism>
<proteinExistence type="predicted"/>
<feature type="compositionally biased region" description="Polar residues" evidence="1">
    <location>
        <begin position="95"/>
        <end position="113"/>
    </location>
</feature>
<name>A0A0W0FA62_MONRR</name>
<evidence type="ECO:0000313" key="3">
    <source>
        <dbReference type="Proteomes" id="UP000054988"/>
    </source>
</evidence>
<dbReference type="Proteomes" id="UP000054988">
    <property type="component" value="Unassembled WGS sequence"/>
</dbReference>
<evidence type="ECO:0000313" key="2">
    <source>
        <dbReference type="EMBL" id="KTB33177.1"/>
    </source>
</evidence>
<dbReference type="AlphaFoldDB" id="A0A0W0FA62"/>
<sequence>MTSTIYRNKPGNKHSHKGSQGPHNGTKKAKPTQSQQCRAELIEKVSGESGTQKWMKASALQADCLYEECPKYYQPTKPTPPSQDDDMEVPPSQPQPLSGNQEGSWRGFMQSSV</sequence>